<evidence type="ECO:0000313" key="3">
    <source>
        <dbReference type="Proteomes" id="UP001061999"/>
    </source>
</evidence>
<feature type="transmembrane region" description="Helical" evidence="1">
    <location>
        <begin position="196"/>
        <end position="218"/>
    </location>
</feature>
<dbReference type="EMBL" id="JAOSHO010000645">
    <property type="protein sequence ID" value="MCW1247830.1"/>
    <property type="molecule type" value="Genomic_DNA"/>
</dbReference>
<dbReference type="InterPro" id="IPR025333">
    <property type="entry name" value="DUF4239"/>
</dbReference>
<protein>
    <submittedName>
        <fullName evidence="2">DUF4239 domain-containing protein</fullName>
    </submittedName>
</protein>
<keyword evidence="1" id="KW-1133">Transmembrane helix</keyword>
<keyword evidence="1" id="KW-0812">Transmembrane</keyword>
<dbReference type="Pfam" id="PF14023">
    <property type="entry name" value="Bestrophin-like"/>
    <property type="match status" value="1"/>
</dbReference>
<evidence type="ECO:0000313" key="2">
    <source>
        <dbReference type="EMBL" id="MCW1247830.1"/>
    </source>
</evidence>
<feature type="transmembrane region" description="Helical" evidence="1">
    <location>
        <begin position="55"/>
        <end position="76"/>
    </location>
</feature>
<dbReference type="Proteomes" id="UP001061999">
    <property type="component" value="Unassembled WGS sequence"/>
</dbReference>
<keyword evidence="1" id="KW-0472">Membrane</keyword>
<sequence>MPLASTLTNWNYKSRENTLSKDESAIFIAIVLGIEAGRRVGNRHLAQDPDGARQGIGAIEGAVFGLLALLIAFTFSGAASRLDQRRALIVAETNAMGTAWLRLDLLPASEQPEIRQAFRDYVDARIEYYRDLREDEVDEAAHDRANDLQQTIWKRTVAALQQMPTPTLGTPVLQAQNEMIDLTTTRAVAHETHPPLTIYLMLVTMTLISALLIGYGMAGTRQRNWLHSLGYAAVMVCVLYVILDFEYPRFGVIRVDYFDKIMLDLRASMN</sequence>
<accession>A0ABT3FFL2</accession>
<proteinExistence type="predicted"/>
<keyword evidence="3" id="KW-1185">Reference proteome</keyword>
<organism evidence="2 3">
    <name type="scientific">Pseudomonas agronomica</name>
    <dbReference type="NCBI Taxonomy" id="2979328"/>
    <lineage>
        <taxon>Bacteria</taxon>
        <taxon>Pseudomonadati</taxon>
        <taxon>Pseudomonadota</taxon>
        <taxon>Gammaproteobacteria</taxon>
        <taxon>Pseudomonadales</taxon>
        <taxon>Pseudomonadaceae</taxon>
        <taxon>Pseudomonas</taxon>
    </lineage>
</organism>
<feature type="transmembrane region" description="Helical" evidence="1">
    <location>
        <begin position="224"/>
        <end position="243"/>
    </location>
</feature>
<name>A0ABT3FFL2_9PSED</name>
<evidence type="ECO:0000256" key="1">
    <source>
        <dbReference type="SAM" id="Phobius"/>
    </source>
</evidence>
<dbReference type="RefSeq" id="WP_264431828.1">
    <property type="nucleotide sequence ID" value="NZ_JAOSHO010000645.1"/>
</dbReference>
<gene>
    <name evidence="2" type="ORF">OC610_25675</name>
</gene>
<comment type="caution">
    <text evidence="2">The sequence shown here is derived from an EMBL/GenBank/DDBJ whole genome shotgun (WGS) entry which is preliminary data.</text>
</comment>
<reference evidence="2" key="1">
    <citation type="submission" date="2022-07" db="EMBL/GenBank/DDBJ databases">
        <title>Pseudomonas agronomica sp. nov.: a novel bacterium with biotechnological application in the synthesis of biofertilizers from valorized agricultural residues.</title>
        <authorList>
            <person name="Robas M."/>
            <person name="Fernandez V.M."/>
            <person name="Luna L."/>
            <person name="Provanza A."/>
            <person name="Jimenez P.A."/>
        </authorList>
    </citation>
    <scope>NUCLEOTIDE SEQUENCE</scope>
    <source>
        <strain evidence="2">SAICEU22T</strain>
    </source>
</reference>